<gene>
    <name evidence="2" type="ORF">EWV81_03615</name>
</gene>
<evidence type="ECO:0000313" key="3">
    <source>
        <dbReference type="Proteomes" id="UP000319313"/>
    </source>
</evidence>
<organism evidence="2 3">
    <name type="scientific">Microcystis aeruginosa Ma_SC_T_19800800_S464</name>
    <dbReference type="NCBI Taxonomy" id="2486257"/>
    <lineage>
        <taxon>Bacteria</taxon>
        <taxon>Bacillati</taxon>
        <taxon>Cyanobacteriota</taxon>
        <taxon>Cyanophyceae</taxon>
        <taxon>Oscillatoriophycideae</taxon>
        <taxon>Chroococcales</taxon>
        <taxon>Microcystaceae</taxon>
        <taxon>Microcystis</taxon>
    </lineage>
</organism>
<reference evidence="2 3" key="1">
    <citation type="submission" date="2019-01" db="EMBL/GenBank/DDBJ databases">
        <title>Coherence of Microcystis species and biogeography revealed through population genomics.</title>
        <authorList>
            <person name="Perez-Carrascal O.M."/>
            <person name="Terrat Y."/>
            <person name="Giani A."/>
            <person name="Fortin N."/>
            <person name="Tromas N."/>
            <person name="Shapiro B.J."/>
        </authorList>
    </citation>
    <scope>NUCLEOTIDE SEQUENCE [LARGE SCALE GENOMIC DNA]</scope>
    <source>
        <strain evidence="2">Ma_SC_T_19800800_S464</strain>
    </source>
</reference>
<dbReference type="Pfam" id="PF01610">
    <property type="entry name" value="DDE_Tnp_ISL3"/>
    <property type="match status" value="1"/>
</dbReference>
<name>A0A552E3F8_MICAE</name>
<evidence type="ECO:0000313" key="2">
    <source>
        <dbReference type="EMBL" id="TRU28962.1"/>
    </source>
</evidence>
<dbReference type="EMBL" id="SFBL01000028">
    <property type="protein sequence ID" value="TRU28962.1"/>
    <property type="molecule type" value="Genomic_DNA"/>
</dbReference>
<sequence>MLLWGHPLMKLFVLIVSPSVSFLFEITICETIRQHFEGICHYFINRTTNGAMEGLNNRSRVILRQTYGLRNFQHLRSRLLAANH</sequence>
<dbReference type="Proteomes" id="UP000319313">
    <property type="component" value="Unassembled WGS sequence"/>
</dbReference>
<protein>
    <recommendedName>
        <fullName evidence="1">Transposase IS204/IS1001/IS1096/IS1165 DDE domain-containing protein</fullName>
    </recommendedName>
</protein>
<dbReference type="AlphaFoldDB" id="A0A552E3F8"/>
<comment type="caution">
    <text evidence="2">The sequence shown here is derived from an EMBL/GenBank/DDBJ whole genome shotgun (WGS) entry which is preliminary data.</text>
</comment>
<evidence type="ECO:0000259" key="1">
    <source>
        <dbReference type="Pfam" id="PF01610"/>
    </source>
</evidence>
<dbReference type="InterPro" id="IPR002560">
    <property type="entry name" value="Transposase_DDE"/>
</dbReference>
<proteinExistence type="predicted"/>
<feature type="domain" description="Transposase IS204/IS1001/IS1096/IS1165 DDE" evidence="1">
    <location>
        <begin position="28"/>
        <end position="78"/>
    </location>
</feature>
<accession>A0A552E3F8</accession>